<proteinExistence type="predicted"/>
<feature type="transmembrane region" description="Helical" evidence="1">
    <location>
        <begin position="237"/>
        <end position="257"/>
    </location>
</feature>
<feature type="transmembrane region" description="Helical" evidence="1">
    <location>
        <begin position="460"/>
        <end position="480"/>
    </location>
</feature>
<feature type="transmembrane region" description="Helical" evidence="1">
    <location>
        <begin position="193"/>
        <end position="210"/>
    </location>
</feature>
<feature type="transmembrane region" description="Helical" evidence="1">
    <location>
        <begin position="433"/>
        <end position="453"/>
    </location>
</feature>
<gene>
    <name evidence="2" type="ORF">J2S02_002737</name>
</gene>
<organism evidence="2 3">
    <name type="scientific">Metabacillus niabensis</name>
    <dbReference type="NCBI Taxonomy" id="324854"/>
    <lineage>
        <taxon>Bacteria</taxon>
        <taxon>Bacillati</taxon>
        <taxon>Bacillota</taxon>
        <taxon>Bacilli</taxon>
        <taxon>Bacillales</taxon>
        <taxon>Bacillaceae</taxon>
        <taxon>Metabacillus</taxon>
    </lineage>
</organism>
<comment type="caution">
    <text evidence="2">The sequence shown here is derived from an EMBL/GenBank/DDBJ whole genome shotgun (WGS) entry which is preliminary data.</text>
</comment>
<dbReference type="RefSeq" id="WP_174879636.1">
    <property type="nucleotide sequence ID" value="NZ_CADEPK010000033.1"/>
</dbReference>
<keyword evidence="3" id="KW-1185">Reference proteome</keyword>
<sequence>MLQHTGKLFLFILRRERIRLPIWLLALLFITILTANAFTDLYQTENERQAIAETMKNPAMIAMVGPGFGLDNYTAGPMMAHQMLLFTAIVVGIMSILLTTYHTRADEEEGRLELVRSHPVGRLANIGAAIFAFSGVFVGLALLIGFGLATLQIDSIDLQGSLLYGTALGATGIFFTAVTLLSAQFMESARGTVGLSISILLLSYLVRAIGDVRNEMLSWLSPFGWVVRTEVYVSNQWWPVLLLLGFSIVLIVFSFVLQSVRDLESGLIPSKLGRTSASRFLKGPLGLALRLQRTSIIAWTIGTFVLGASYGSVFGDLESFFSENETIRQLLSAVKGKSLTEQFLSMLMSVISMICTIPPLLFILKMKGEEKANRVEHFISHAVSRTRVIVSYLFIALFFSAFMLIVSIFGLWLSAASVTEEIISFSTMATAGIVYLPAIAVLIGITIFFIGFAPKFTSFIWLYLGYSFFVVYLGGIMKLPEWLKALSPFGHIPQLPVEEFDALSITVLLCLAMVGMCFGVIGYNKRDLQG</sequence>
<evidence type="ECO:0000256" key="1">
    <source>
        <dbReference type="SAM" id="Phobius"/>
    </source>
</evidence>
<evidence type="ECO:0000313" key="3">
    <source>
        <dbReference type="Proteomes" id="UP001232245"/>
    </source>
</evidence>
<reference evidence="2 3" key="1">
    <citation type="submission" date="2023-07" db="EMBL/GenBank/DDBJ databases">
        <title>Genomic Encyclopedia of Type Strains, Phase IV (KMG-IV): sequencing the most valuable type-strain genomes for metagenomic binning, comparative biology and taxonomic classification.</title>
        <authorList>
            <person name="Goeker M."/>
        </authorList>
    </citation>
    <scope>NUCLEOTIDE SEQUENCE [LARGE SCALE GENOMIC DNA]</scope>
    <source>
        <strain evidence="2 3">DSM 17723</strain>
    </source>
</reference>
<feature type="transmembrane region" description="Helical" evidence="1">
    <location>
        <begin position="20"/>
        <end position="38"/>
    </location>
</feature>
<feature type="transmembrane region" description="Helical" evidence="1">
    <location>
        <begin position="161"/>
        <end position="181"/>
    </location>
</feature>
<feature type="transmembrane region" description="Helical" evidence="1">
    <location>
        <begin position="500"/>
        <end position="523"/>
    </location>
</feature>
<keyword evidence="1" id="KW-0812">Transmembrane</keyword>
<name>A0ABT9Z2B4_9BACI</name>
<keyword evidence="1" id="KW-1133">Transmembrane helix</keyword>
<feature type="transmembrane region" description="Helical" evidence="1">
    <location>
        <begin position="343"/>
        <end position="364"/>
    </location>
</feature>
<evidence type="ECO:0000313" key="2">
    <source>
        <dbReference type="EMBL" id="MDQ0226392.1"/>
    </source>
</evidence>
<dbReference type="EMBL" id="JAUSTZ010000005">
    <property type="protein sequence ID" value="MDQ0226392.1"/>
    <property type="molecule type" value="Genomic_DNA"/>
</dbReference>
<dbReference type="Proteomes" id="UP001232245">
    <property type="component" value="Unassembled WGS sequence"/>
</dbReference>
<feature type="transmembrane region" description="Helical" evidence="1">
    <location>
        <begin position="389"/>
        <end position="413"/>
    </location>
</feature>
<feature type="transmembrane region" description="Helical" evidence="1">
    <location>
        <begin position="123"/>
        <end position="149"/>
    </location>
</feature>
<keyword evidence="1" id="KW-0472">Membrane</keyword>
<feature type="transmembrane region" description="Helical" evidence="1">
    <location>
        <begin position="83"/>
        <end position="102"/>
    </location>
</feature>
<protein>
    <submittedName>
        <fullName evidence="2">ABC-2 type transport system permease protein</fullName>
    </submittedName>
</protein>
<feature type="transmembrane region" description="Helical" evidence="1">
    <location>
        <begin position="296"/>
        <end position="315"/>
    </location>
</feature>
<accession>A0ABT9Z2B4</accession>